<feature type="domain" description="Phosphoribosyltransferase" evidence="3">
    <location>
        <begin position="32"/>
        <end position="167"/>
    </location>
</feature>
<dbReference type="GO" id="GO:0000287">
    <property type="term" value="F:magnesium ion binding"/>
    <property type="evidence" value="ECO:0007669"/>
    <property type="project" value="TreeGrafter"/>
</dbReference>
<proteinExistence type="predicted"/>
<dbReference type="GO" id="GO:0046100">
    <property type="term" value="P:hypoxanthine metabolic process"/>
    <property type="evidence" value="ECO:0007669"/>
    <property type="project" value="TreeGrafter"/>
</dbReference>
<gene>
    <name evidence="4" type="ORF">JCM19237_1317</name>
</gene>
<dbReference type="AlphaFoldDB" id="A0A090QNB5"/>
<evidence type="ECO:0000313" key="5">
    <source>
        <dbReference type="Proteomes" id="UP000029227"/>
    </source>
</evidence>
<evidence type="ECO:0000313" key="4">
    <source>
        <dbReference type="EMBL" id="GAL04645.1"/>
    </source>
</evidence>
<dbReference type="InterPro" id="IPR029057">
    <property type="entry name" value="PRTase-like"/>
</dbReference>
<dbReference type="CDD" id="cd06223">
    <property type="entry name" value="PRTases_typeI"/>
    <property type="match status" value="1"/>
</dbReference>
<dbReference type="GO" id="GO:0032263">
    <property type="term" value="P:GMP salvage"/>
    <property type="evidence" value="ECO:0007669"/>
    <property type="project" value="TreeGrafter"/>
</dbReference>
<comment type="catalytic activity">
    <reaction evidence="1">
        <text>GMP + diphosphate = guanine + 5-phospho-alpha-D-ribose 1-diphosphate</text>
        <dbReference type="Rhea" id="RHEA:25424"/>
        <dbReference type="ChEBI" id="CHEBI:16235"/>
        <dbReference type="ChEBI" id="CHEBI:33019"/>
        <dbReference type="ChEBI" id="CHEBI:58017"/>
        <dbReference type="ChEBI" id="CHEBI:58115"/>
        <dbReference type="EC" id="2.4.2.8"/>
    </reaction>
    <physiologicalReaction direction="right-to-left" evidence="1">
        <dbReference type="Rhea" id="RHEA:25426"/>
    </physiologicalReaction>
</comment>
<dbReference type="GO" id="GO:0004422">
    <property type="term" value="F:hypoxanthine phosphoribosyltransferase activity"/>
    <property type="evidence" value="ECO:0007669"/>
    <property type="project" value="TreeGrafter"/>
</dbReference>
<dbReference type="eggNOG" id="COG0634">
    <property type="taxonomic scope" value="Bacteria"/>
</dbReference>
<sequence>MTLPIMKNTTLSLIYPEAIMTHTHIGDVVLTTEQIQQGVQTVAQQLNTAYQGKEVVVITVVPGGILFTADLVRQLTFPISMDTLSCPHTPGERNNSSDILYHQHTAIAGKHVIVIDDAIESGGTMKRLVEHLQTGFDLASLAVATLFVKPGRVSIPAPQYYAYEMDSDDLLVGYGLPWHDQSRNLPLIAKVIK</sequence>
<dbReference type="PANTHER" id="PTHR43340">
    <property type="entry name" value="HYPOXANTHINE-GUANINE PHOSPHORIBOSYLTRANSFERASE"/>
    <property type="match status" value="1"/>
</dbReference>
<evidence type="ECO:0000256" key="2">
    <source>
        <dbReference type="ARBA" id="ARBA00049402"/>
    </source>
</evidence>
<dbReference type="PANTHER" id="PTHR43340:SF1">
    <property type="entry name" value="HYPOXANTHINE PHOSPHORIBOSYLTRANSFERASE"/>
    <property type="match status" value="1"/>
</dbReference>
<dbReference type="STRING" id="754436.JCM19237_1317"/>
<dbReference type="EC" id="2.4.2.8" evidence="4"/>
<dbReference type="EMBL" id="BBMN01000004">
    <property type="protein sequence ID" value="GAL04645.1"/>
    <property type="molecule type" value="Genomic_DNA"/>
</dbReference>
<accession>A0A090QNB5</accession>
<dbReference type="Gene3D" id="3.40.50.2020">
    <property type="match status" value="1"/>
</dbReference>
<organism evidence="4 5">
    <name type="scientific">Photobacterium aphoticum</name>
    <dbReference type="NCBI Taxonomy" id="754436"/>
    <lineage>
        <taxon>Bacteria</taxon>
        <taxon>Pseudomonadati</taxon>
        <taxon>Pseudomonadota</taxon>
        <taxon>Gammaproteobacteria</taxon>
        <taxon>Vibrionales</taxon>
        <taxon>Vibrionaceae</taxon>
        <taxon>Photobacterium</taxon>
    </lineage>
</organism>
<dbReference type="InterPro" id="IPR050408">
    <property type="entry name" value="HGPRT"/>
</dbReference>
<evidence type="ECO:0000259" key="3">
    <source>
        <dbReference type="Pfam" id="PF00156"/>
    </source>
</evidence>
<name>A0A090QNB5_9GAMM</name>
<reference evidence="4 5" key="1">
    <citation type="journal article" date="2014" name="Genome Announc.">
        <title>Draft Genome Sequences of Two Vibrionaceae Species, Vibrio ponticus C121 and Photobacterium aphoticum C119, Isolated as Coral Reef Microbiota.</title>
        <authorList>
            <person name="Al-saari N."/>
            <person name="Meirelles P.M."/>
            <person name="Mino S."/>
            <person name="Suda W."/>
            <person name="Oshima K."/>
            <person name="Hattori M."/>
            <person name="Ohkuma M."/>
            <person name="Thompson F.L."/>
            <person name="Gomez-Gil B."/>
            <person name="Sawabe T."/>
            <person name="Sawabe T."/>
        </authorList>
    </citation>
    <scope>NUCLEOTIDE SEQUENCE [LARGE SCALE GENOMIC DNA]</scope>
    <source>
        <strain evidence="4 5">JCM 19237</strain>
    </source>
</reference>
<protein>
    <submittedName>
        <fullName evidence="4">Hypoxanthine-guanine phosphoribosyltransferase</fullName>
        <ecNumber evidence="4">2.4.2.8</ecNumber>
    </submittedName>
</protein>
<dbReference type="Pfam" id="PF00156">
    <property type="entry name" value="Pribosyltran"/>
    <property type="match status" value="1"/>
</dbReference>
<keyword evidence="4" id="KW-0328">Glycosyltransferase</keyword>
<dbReference type="GO" id="GO:0052657">
    <property type="term" value="F:guanine phosphoribosyltransferase activity"/>
    <property type="evidence" value="ECO:0007669"/>
    <property type="project" value="RHEA"/>
</dbReference>
<dbReference type="SUPFAM" id="SSF53271">
    <property type="entry name" value="PRTase-like"/>
    <property type="match status" value="1"/>
</dbReference>
<keyword evidence="4" id="KW-0808">Transferase</keyword>
<dbReference type="GO" id="GO:0006178">
    <property type="term" value="P:guanine salvage"/>
    <property type="evidence" value="ECO:0007669"/>
    <property type="project" value="TreeGrafter"/>
</dbReference>
<dbReference type="Proteomes" id="UP000029227">
    <property type="component" value="Unassembled WGS sequence"/>
</dbReference>
<evidence type="ECO:0000256" key="1">
    <source>
        <dbReference type="ARBA" id="ARBA00048811"/>
    </source>
</evidence>
<dbReference type="GO" id="GO:0032264">
    <property type="term" value="P:IMP salvage"/>
    <property type="evidence" value="ECO:0007669"/>
    <property type="project" value="TreeGrafter"/>
</dbReference>
<comment type="caution">
    <text evidence="4">The sequence shown here is derived from an EMBL/GenBank/DDBJ whole genome shotgun (WGS) entry which is preliminary data.</text>
</comment>
<dbReference type="InterPro" id="IPR000836">
    <property type="entry name" value="PRTase_dom"/>
</dbReference>
<dbReference type="GO" id="GO:0005829">
    <property type="term" value="C:cytosol"/>
    <property type="evidence" value="ECO:0007669"/>
    <property type="project" value="TreeGrafter"/>
</dbReference>
<comment type="catalytic activity">
    <reaction evidence="2">
        <text>IMP + diphosphate = hypoxanthine + 5-phospho-alpha-D-ribose 1-diphosphate</text>
        <dbReference type="Rhea" id="RHEA:17973"/>
        <dbReference type="ChEBI" id="CHEBI:17368"/>
        <dbReference type="ChEBI" id="CHEBI:33019"/>
        <dbReference type="ChEBI" id="CHEBI:58017"/>
        <dbReference type="ChEBI" id="CHEBI:58053"/>
        <dbReference type="EC" id="2.4.2.8"/>
    </reaction>
    <physiologicalReaction direction="right-to-left" evidence="2">
        <dbReference type="Rhea" id="RHEA:17975"/>
    </physiologicalReaction>
</comment>